<dbReference type="Pfam" id="PF13911">
    <property type="entry name" value="AhpC-TSA_2"/>
    <property type="match status" value="1"/>
</dbReference>
<protein>
    <submittedName>
        <fullName evidence="1">Uncharacterized protein</fullName>
    </submittedName>
</protein>
<organism evidence="1 2">
    <name type="scientific">Marasmius tenuissimus</name>
    <dbReference type="NCBI Taxonomy" id="585030"/>
    <lineage>
        <taxon>Eukaryota</taxon>
        <taxon>Fungi</taxon>
        <taxon>Dikarya</taxon>
        <taxon>Basidiomycota</taxon>
        <taxon>Agaricomycotina</taxon>
        <taxon>Agaricomycetes</taxon>
        <taxon>Agaricomycetidae</taxon>
        <taxon>Agaricales</taxon>
        <taxon>Marasmiineae</taxon>
        <taxon>Marasmiaceae</taxon>
        <taxon>Marasmius</taxon>
    </lineage>
</organism>
<name>A0ABR3ACL3_9AGAR</name>
<dbReference type="CDD" id="cd02970">
    <property type="entry name" value="PRX_like2"/>
    <property type="match status" value="1"/>
</dbReference>
<dbReference type="PANTHER" id="PTHR28630">
    <property type="match status" value="1"/>
</dbReference>
<evidence type="ECO:0000313" key="1">
    <source>
        <dbReference type="EMBL" id="KAL0071255.1"/>
    </source>
</evidence>
<accession>A0ABR3ACL3</accession>
<dbReference type="Gene3D" id="3.40.30.10">
    <property type="entry name" value="Glutaredoxin"/>
    <property type="match status" value="1"/>
</dbReference>
<comment type="caution">
    <text evidence="1">The sequence shown here is derived from an EMBL/GenBank/DDBJ whole genome shotgun (WGS) entry which is preliminary data.</text>
</comment>
<keyword evidence="2" id="KW-1185">Reference proteome</keyword>
<dbReference type="SUPFAM" id="SSF52833">
    <property type="entry name" value="Thioredoxin-like"/>
    <property type="match status" value="1"/>
</dbReference>
<evidence type="ECO:0000313" key="2">
    <source>
        <dbReference type="Proteomes" id="UP001437256"/>
    </source>
</evidence>
<dbReference type="PANTHER" id="PTHR28630:SF3">
    <property type="entry name" value="PEROXIREDOXIN-LIKE 2C"/>
    <property type="match status" value="1"/>
</dbReference>
<gene>
    <name evidence="1" type="ORF">AAF712_001821</name>
</gene>
<dbReference type="InterPro" id="IPR036249">
    <property type="entry name" value="Thioredoxin-like_sf"/>
</dbReference>
<dbReference type="InterPro" id="IPR032801">
    <property type="entry name" value="PXL2A/B/C"/>
</dbReference>
<reference evidence="1 2" key="1">
    <citation type="submission" date="2024-05" db="EMBL/GenBank/DDBJ databases">
        <title>A draft genome resource for the thread blight pathogen Marasmius tenuissimus strain MS-2.</title>
        <authorList>
            <person name="Yulfo-Soto G.E."/>
            <person name="Baruah I.K."/>
            <person name="Amoako-Attah I."/>
            <person name="Bukari Y."/>
            <person name="Meinhardt L.W."/>
            <person name="Bailey B.A."/>
            <person name="Cohen S.P."/>
        </authorList>
    </citation>
    <scope>NUCLEOTIDE SEQUENCE [LARGE SCALE GENOMIC DNA]</scope>
    <source>
        <strain evidence="1 2">MS-2</strain>
    </source>
</reference>
<proteinExistence type="predicted"/>
<sequence length="195" mass="21435">MVDPDVLQKASELEVFGPDGERVKFGTLFANRKTVVVFTRHFFCGSCQAYVRQLSAVPVETLDRAGVEVVIIGCGDWQAIAHYATSTGFLGKMYAEPTRELYHALGMDIETLATTPTNQEKRSYIVGSAPKRVLTSLWEGPLKNPSLIGKQGHFSQLGGDFVLGPGNQCSYAHIMQHTEDHVEVAELMNQAGVKY</sequence>
<dbReference type="EMBL" id="JBBXMP010000004">
    <property type="protein sequence ID" value="KAL0071255.1"/>
    <property type="molecule type" value="Genomic_DNA"/>
</dbReference>
<dbReference type="Proteomes" id="UP001437256">
    <property type="component" value="Unassembled WGS sequence"/>
</dbReference>